<evidence type="ECO:0000256" key="1">
    <source>
        <dbReference type="SAM" id="SignalP"/>
    </source>
</evidence>
<dbReference type="InterPro" id="IPR008979">
    <property type="entry name" value="Galactose-bd-like_sf"/>
</dbReference>
<feature type="chain" id="PRO_5030643032" description="Glycosyl hydrolase family 98 putative carbohydrate-binding module domain-containing protein" evidence="1">
    <location>
        <begin position="24"/>
        <end position="614"/>
    </location>
</feature>
<dbReference type="EMBL" id="JACHXU010000015">
    <property type="protein sequence ID" value="MBB3208314.1"/>
    <property type="molecule type" value="Genomic_DNA"/>
</dbReference>
<protein>
    <recommendedName>
        <fullName evidence="2">Glycosyl hydrolase family 98 putative carbohydrate-binding module domain-containing protein</fullName>
    </recommendedName>
</protein>
<accession>A0A7W5H7C9</accession>
<gene>
    <name evidence="3" type="ORF">FHS27_004142</name>
</gene>
<dbReference type="Gene3D" id="2.60.120.1060">
    <property type="entry name" value="NPCBM/NEW2 domain"/>
    <property type="match status" value="1"/>
</dbReference>
<dbReference type="Proteomes" id="UP000536179">
    <property type="component" value="Unassembled WGS sequence"/>
</dbReference>
<feature type="signal peptide" evidence="1">
    <location>
        <begin position="1"/>
        <end position="23"/>
    </location>
</feature>
<proteinExistence type="predicted"/>
<sequence length="614" mass="67047">MTRWYCFLFLFCVIGQRAFSAEAAVLPLAAFADADGIQQSEARIADSTESGAIDSPGQVVAVYFTPADRQPATNHVARIRRIVEETAGFYERELRRHGFRERAMAVLRNDRDEVEVIDVVGAGQGGDYGKSDGGRIRDEVVPVLRERGIAPNESVILLFCNLMDYDPVGGTISHHSPYYGGGSHLSGTAWQCDSEILDPLRFRDLTPIRDGEYGDITIGRHNSIFIGGVIHELGHALSLPHCRQRRDESVRGTALMGAGNRTYAQELRGEGRGTFLTQAHALRLAAHPVFNRRMTGDVKKRPATRWPKLRIVAGEKSQIRVHGMVQADVPVHGVVAYFDPRGGGDYDATTATAVPDDRGRFAMQSGNLRVGDGELRLTVCHVNGATSVRSFFYRVERSGQPDLSAIRVELELAAMVDSIRRSKLEEAEVDLATAASGDESLMKIGRQVLDRFRDVEKPTSVSVDDLDSGVSSIGLSKLIPISESVGWLSPTYDSVPEPSRLLSIGGQYYAEGIYAHAPSSHVYRIDRQWKRLSGKFGMQNGHSGKVDFQIVGDGQMIWSSRGVGAGQGGTFDLDVSDVSTLSLMVTDGGNGGGGDWGVWVEPLLSRTPRDDSDR</sequence>
<evidence type="ECO:0000259" key="2">
    <source>
        <dbReference type="SMART" id="SM00776"/>
    </source>
</evidence>
<reference evidence="3 4" key="1">
    <citation type="submission" date="2020-08" db="EMBL/GenBank/DDBJ databases">
        <title>Genomic Encyclopedia of Type Strains, Phase III (KMG-III): the genomes of soil and plant-associated and newly described type strains.</title>
        <authorList>
            <person name="Whitman W."/>
        </authorList>
    </citation>
    <scope>NUCLEOTIDE SEQUENCE [LARGE SCALE GENOMIC DNA]</scope>
    <source>
        <strain evidence="3 4">CECT 8075</strain>
    </source>
</reference>
<comment type="caution">
    <text evidence="3">The sequence shown here is derived from an EMBL/GenBank/DDBJ whole genome shotgun (WGS) entry which is preliminary data.</text>
</comment>
<dbReference type="Pfam" id="PF08305">
    <property type="entry name" value="NPCBM"/>
    <property type="match status" value="1"/>
</dbReference>
<dbReference type="AlphaFoldDB" id="A0A7W5H7C9"/>
<organism evidence="3 4">
    <name type="scientific">Aporhodopirellula rubra</name>
    <dbReference type="NCBI Taxonomy" id="980271"/>
    <lineage>
        <taxon>Bacteria</taxon>
        <taxon>Pseudomonadati</taxon>
        <taxon>Planctomycetota</taxon>
        <taxon>Planctomycetia</taxon>
        <taxon>Pirellulales</taxon>
        <taxon>Pirellulaceae</taxon>
        <taxon>Aporhodopirellula</taxon>
    </lineage>
</organism>
<dbReference type="InterPro" id="IPR038637">
    <property type="entry name" value="NPCBM_sf"/>
</dbReference>
<keyword evidence="4" id="KW-1185">Reference proteome</keyword>
<feature type="domain" description="Glycosyl hydrolase family 98 putative carbohydrate-binding module" evidence="2">
    <location>
        <begin position="467"/>
        <end position="606"/>
    </location>
</feature>
<evidence type="ECO:0000313" key="3">
    <source>
        <dbReference type="EMBL" id="MBB3208314.1"/>
    </source>
</evidence>
<dbReference type="InterPro" id="IPR013222">
    <property type="entry name" value="Glyco_hyd_98_carb-bd"/>
</dbReference>
<evidence type="ECO:0000313" key="4">
    <source>
        <dbReference type="Proteomes" id="UP000536179"/>
    </source>
</evidence>
<name>A0A7W5H7C9_9BACT</name>
<dbReference type="SUPFAM" id="SSF49785">
    <property type="entry name" value="Galactose-binding domain-like"/>
    <property type="match status" value="1"/>
</dbReference>
<dbReference type="SMART" id="SM00776">
    <property type="entry name" value="NPCBM"/>
    <property type="match status" value="1"/>
</dbReference>
<dbReference type="RefSeq" id="WP_184306536.1">
    <property type="nucleotide sequence ID" value="NZ_JACHXU010000015.1"/>
</dbReference>
<keyword evidence="1" id="KW-0732">Signal</keyword>